<proteinExistence type="predicted"/>
<keyword evidence="3" id="KW-1185">Reference proteome</keyword>
<protein>
    <submittedName>
        <fullName evidence="2">Uncharacterized protein</fullName>
    </submittedName>
</protein>
<name>A0A7I9V9C2_9ACTN</name>
<sequence length="209" mass="22772">MNTPSDSPQSGNAPRDCGSSDTRLVGDLSIGQLCVLHLENLDEPVTVAERAFLFGNDPEALAGAAGLAVEQDRAWSASALDELGSDPETAEVNLGEARAWSQDASKAAKALAFVRAQGLRPHMFVFDQELDDIQRHEREWLDVHIACKAKWNETEHCPTHGAAITAGRERQRQATIALRKAVHTAMRVAEEHPEKFTASTNPRPDGSRD</sequence>
<feature type="region of interest" description="Disordered" evidence="1">
    <location>
        <begin position="1"/>
        <end position="20"/>
    </location>
</feature>
<dbReference type="AlphaFoldDB" id="A0A7I9V9C2"/>
<reference evidence="3" key="1">
    <citation type="submission" date="2019-06" db="EMBL/GenBank/DDBJ databases">
        <title>Gordonia isolated from sludge of a wastewater treatment plant.</title>
        <authorList>
            <person name="Tamura T."/>
            <person name="Aoyama K."/>
            <person name="Kang Y."/>
            <person name="Saito S."/>
            <person name="Akiyama N."/>
            <person name="Yazawa K."/>
            <person name="Gonoi T."/>
            <person name="Mikami Y."/>
        </authorList>
    </citation>
    <scope>NUCLEOTIDE SEQUENCE [LARGE SCALE GENOMIC DNA]</scope>
    <source>
        <strain evidence="3">NBRC 107696</strain>
    </source>
</reference>
<accession>A0A7I9V9C2</accession>
<feature type="compositionally biased region" description="Polar residues" evidence="1">
    <location>
        <begin position="1"/>
        <end position="12"/>
    </location>
</feature>
<gene>
    <name evidence="2" type="ORF">nbrc107696_23550</name>
</gene>
<evidence type="ECO:0000256" key="1">
    <source>
        <dbReference type="SAM" id="MobiDB-lite"/>
    </source>
</evidence>
<comment type="caution">
    <text evidence="2">The sequence shown here is derived from an EMBL/GenBank/DDBJ whole genome shotgun (WGS) entry which is preliminary data.</text>
</comment>
<evidence type="ECO:0000313" key="3">
    <source>
        <dbReference type="Proteomes" id="UP000444960"/>
    </source>
</evidence>
<feature type="region of interest" description="Disordered" evidence="1">
    <location>
        <begin position="190"/>
        <end position="209"/>
    </location>
</feature>
<evidence type="ECO:0000313" key="2">
    <source>
        <dbReference type="EMBL" id="GEE01909.1"/>
    </source>
</evidence>
<dbReference type="Proteomes" id="UP000444960">
    <property type="component" value="Unassembled WGS sequence"/>
</dbReference>
<dbReference type="EMBL" id="BJOV01000005">
    <property type="protein sequence ID" value="GEE01909.1"/>
    <property type="molecule type" value="Genomic_DNA"/>
</dbReference>
<organism evidence="2 3">
    <name type="scientific">Gordonia spumicola</name>
    <dbReference type="NCBI Taxonomy" id="589161"/>
    <lineage>
        <taxon>Bacteria</taxon>
        <taxon>Bacillati</taxon>
        <taxon>Actinomycetota</taxon>
        <taxon>Actinomycetes</taxon>
        <taxon>Mycobacteriales</taxon>
        <taxon>Gordoniaceae</taxon>
        <taxon>Gordonia</taxon>
    </lineage>
</organism>